<organism evidence="7 8">
    <name type="scientific">Candidatus Segetimicrobium genomatis</name>
    <dbReference type="NCBI Taxonomy" id="2569760"/>
    <lineage>
        <taxon>Bacteria</taxon>
        <taxon>Bacillati</taxon>
        <taxon>Candidatus Sysuimicrobiota</taxon>
        <taxon>Candidatus Sysuimicrobiia</taxon>
        <taxon>Candidatus Sysuimicrobiales</taxon>
        <taxon>Candidatus Segetimicrobiaceae</taxon>
        <taxon>Candidatus Segetimicrobium</taxon>
    </lineage>
</organism>
<comment type="subcellular location">
    <subcellularLocation>
        <location evidence="4">Cytoplasm</location>
    </subcellularLocation>
</comment>
<dbReference type="PANTHER" id="PTHR21110:SF0">
    <property type="entry name" value="PHOSPHOPENTOMUTASE"/>
    <property type="match status" value="1"/>
</dbReference>
<dbReference type="GO" id="GO:0006015">
    <property type="term" value="P:5-phosphoribose 1-diphosphate biosynthetic process"/>
    <property type="evidence" value="ECO:0007669"/>
    <property type="project" value="UniProtKB-UniPathway"/>
</dbReference>
<dbReference type="InterPro" id="IPR024052">
    <property type="entry name" value="Phosphopentomutase_DeoB_cap_sf"/>
</dbReference>
<dbReference type="GO" id="GO:0043094">
    <property type="term" value="P:metabolic compound salvage"/>
    <property type="evidence" value="ECO:0007669"/>
    <property type="project" value="UniProtKB-UniRule"/>
</dbReference>
<dbReference type="GO" id="GO:0030145">
    <property type="term" value="F:manganese ion binding"/>
    <property type="evidence" value="ECO:0007669"/>
    <property type="project" value="UniProtKB-UniRule"/>
</dbReference>
<comment type="catalytic activity">
    <reaction evidence="4">
        <text>alpha-D-ribose 1-phosphate = D-ribose 5-phosphate</text>
        <dbReference type="Rhea" id="RHEA:18793"/>
        <dbReference type="ChEBI" id="CHEBI:57720"/>
        <dbReference type="ChEBI" id="CHEBI:78346"/>
        <dbReference type="EC" id="5.4.2.7"/>
    </reaction>
</comment>
<keyword evidence="4 7" id="KW-0413">Isomerase</keyword>
<dbReference type="GO" id="GO:0008973">
    <property type="term" value="F:phosphopentomutase activity"/>
    <property type="evidence" value="ECO:0007669"/>
    <property type="project" value="UniProtKB-UniRule"/>
</dbReference>
<dbReference type="GO" id="GO:0005829">
    <property type="term" value="C:cytosol"/>
    <property type="evidence" value="ECO:0007669"/>
    <property type="project" value="TreeGrafter"/>
</dbReference>
<keyword evidence="2 4" id="KW-0479">Metal-binding</keyword>
<reference evidence="7 8" key="1">
    <citation type="journal article" date="2019" name="Nat. Microbiol.">
        <title>Mediterranean grassland soil C-N compound turnover is dependent on rainfall and depth, and is mediated by genomically divergent microorganisms.</title>
        <authorList>
            <person name="Diamond S."/>
            <person name="Andeer P.F."/>
            <person name="Li Z."/>
            <person name="Crits-Christoph A."/>
            <person name="Burstein D."/>
            <person name="Anantharaman K."/>
            <person name="Lane K.R."/>
            <person name="Thomas B.C."/>
            <person name="Pan C."/>
            <person name="Northen T.R."/>
            <person name="Banfield J.F."/>
        </authorList>
    </citation>
    <scope>NUCLEOTIDE SEQUENCE [LARGE SCALE GENOMIC DNA]</scope>
    <source>
        <strain evidence="7">NP_2</strain>
    </source>
</reference>
<keyword evidence="4" id="KW-0963">Cytoplasm</keyword>
<protein>
    <recommendedName>
        <fullName evidence="4 5">Phosphopentomutase</fullName>
        <ecNumber evidence="4 5">5.4.2.7</ecNumber>
    </recommendedName>
    <alternativeName>
        <fullName evidence="4">Phosphodeoxyribomutase</fullName>
    </alternativeName>
</protein>
<evidence type="ECO:0000256" key="1">
    <source>
        <dbReference type="ARBA" id="ARBA00010373"/>
    </source>
</evidence>
<comment type="caution">
    <text evidence="7">The sequence shown here is derived from an EMBL/GenBank/DDBJ whole genome shotgun (WGS) entry which is preliminary data.</text>
</comment>
<evidence type="ECO:0000313" key="7">
    <source>
        <dbReference type="EMBL" id="TMJ10137.1"/>
    </source>
</evidence>
<comment type="cofactor">
    <cofactor evidence="4">
        <name>Mn(2+)</name>
        <dbReference type="ChEBI" id="CHEBI:29035"/>
    </cofactor>
    <text evidence="4">Binds 2 manganese ions.</text>
</comment>
<dbReference type="CDD" id="cd16009">
    <property type="entry name" value="PPM"/>
    <property type="match status" value="1"/>
</dbReference>
<dbReference type="InterPro" id="IPR006124">
    <property type="entry name" value="Metalloenzyme"/>
</dbReference>
<dbReference type="SUPFAM" id="SSF53649">
    <property type="entry name" value="Alkaline phosphatase-like"/>
    <property type="match status" value="1"/>
</dbReference>
<dbReference type="InterPro" id="IPR017850">
    <property type="entry name" value="Alkaline_phosphatase_core_sf"/>
</dbReference>
<dbReference type="HAMAP" id="MF_00740">
    <property type="entry name" value="Phosphopentomut"/>
    <property type="match status" value="1"/>
</dbReference>
<proteinExistence type="inferred from homology"/>
<comment type="pathway">
    <text evidence="4">Carbohydrate degradation; 2-deoxy-D-ribose 1-phosphate degradation; D-glyceraldehyde 3-phosphate and acetaldehyde from 2-deoxy-alpha-D-ribose 1-phosphate: step 1/2.</text>
</comment>
<evidence type="ECO:0000313" key="8">
    <source>
        <dbReference type="Proteomes" id="UP000318661"/>
    </source>
</evidence>
<dbReference type="EMBL" id="VBAJ01000021">
    <property type="protein sequence ID" value="TMJ10137.1"/>
    <property type="molecule type" value="Genomic_DNA"/>
</dbReference>
<gene>
    <name evidence="4" type="primary">deoB</name>
    <name evidence="7" type="ORF">E6G99_01405</name>
</gene>
<dbReference type="NCBIfam" id="TIGR01696">
    <property type="entry name" value="deoB"/>
    <property type="match status" value="1"/>
</dbReference>
<feature type="binding site" evidence="4">
    <location>
        <position position="338"/>
    </location>
    <ligand>
        <name>Mn(2+)</name>
        <dbReference type="ChEBI" id="CHEBI:29035"/>
        <label>2</label>
    </ligand>
</feature>
<name>A0A537LR56_9BACT</name>
<dbReference type="Pfam" id="PF01676">
    <property type="entry name" value="Metalloenzyme"/>
    <property type="match status" value="1"/>
</dbReference>
<dbReference type="SUPFAM" id="SSF143856">
    <property type="entry name" value="DeoB insert domain-like"/>
    <property type="match status" value="1"/>
</dbReference>
<dbReference type="GO" id="GO:0006018">
    <property type="term" value="P:2-deoxyribose 1-phosphate catabolic process"/>
    <property type="evidence" value="ECO:0007669"/>
    <property type="project" value="UniProtKB-UniRule"/>
</dbReference>
<feature type="domain" description="Metalloenzyme" evidence="6">
    <location>
        <begin position="6"/>
        <end position="377"/>
    </location>
</feature>
<feature type="binding site" evidence="4">
    <location>
        <position position="285"/>
    </location>
    <ligand>
        <name>Mn(2+)</name>
        <dbReference type="ChEBI" id="CHEBI:29035"/>
        <label>2</label>
    </ligand>
</feature>
<dbReference type="Gene3D" id="3.40.720.10">
    <property type="entry name" value="Alkaline Phosphatase, subunit A"/>
    <property type="match status" value="1"/>
</dbReference>
<sequence>MGRFSRVIIIVLDSAGVGELPDAGRYGDEGSGTLPHTARAVGGLRVPQLEALGLGRIVPLEGVRPLPAPRGAYGKLAERSAGKDSTTGHWELMGVIVDRPFPTYPKGFPADLIAAFERAIRTSILGNEAASGTEIIARLGPEHQRTGYPIVYTSADSVFQVAAHEDVIPVQRLYEICLTARRLLTGPHAVSRVIARPFVGSPGAYTRTDRRRDFSLPPTAPTVLDAVTAQGLEVVGIGKISDLFAGRGVTRSIHTRDDLDGMAQTGAAMTVTARGIIFTNLVDLDSKFGHRNDPAGYARDLEAIDAALPQVMGRVRADDLVVITADHGNDPTTGSTDHAREYVPLLFGGPAVRGGVDLGVRSTFADVGATVADALGIPWEGPGTSVLPLIAK</sequence>
<evidence type="ECO:0000256" key="3">
    <source>
        <dbReference type="ARBA" id="ARBA00023211"/>
    </source>
</evidence>
<feature type="binding site" evidence="4">
    <location>
        <position position="290"/>
    </location>
    <ligand>
        <name>Mn(2+)</name>
        <dbReference type="ChEBI" id="CHEBI:29035"/>
        <label>2</label>
    </ligand>
</feature>
<dbReference type="EC" id="5.4.2.7" evidence="4 5"/>
<accession>A0A537LR56</accession>
<feature type="binding site" evidence="4">
    <location>
        <position position="326"/>
    </location>
    <ligand>
        <name>Mn(2+)</name>
        <dbReference type="ChEBI" id="CHEBI:29035"/>
        <label>1</label>
    </ligand>
</feature>
<evidence type="ECO:0000259" key="6">
    <source>
        <dbReference type="Pfam" id="PF01676"/>
    </source>
</evidence>
<dbReference type="UniPathway" id="UPA00087">
    <property type="reaction ID" value="UER00173"/>
</dbReference>
<keyword evidence="3 4" id="KW-0464">Manganese</keyword>
<dbReference type="Proteomes" id="UP000318661">
    <property type="component" value="Unassembled WGS sequence"/>
</dbReference>
<comment type="catalytic activity">
    <reaction evidence="4">
        <text>2-deoxy-alpha-D-ribose 1-phosphate = 2-deoxy-D-ribose 5-phosphate</text>
        <dbReference type="Rhea" id="RHEA:27658"/>
        <dbReference type="ChEBI" id="CHEBI:57259"/>
        <dbReference type="ChEBI" id="CHEBI:62877"/>
        <dbReference type="EC" id="5.4.2.7"/>
    </reaction>
</comment>
<dbReference type="PANTHER" id="PTHR21110">
    <property type="entry name" value="PHOSPHOPENTOMUTASE"/>
    <property type="match status" value="1"/>
</dbReference>
<comment type="similarity">
    <text evidence="1 4">Belongs to the phosphopentomutase family.</text>
</comment>
<evidence type="ECO:0000256" key="5">
    <source>
        <dbReference type="NCBIfam" id="TIGR01696"/>
    </source>
</evidence>
<dbReference type="AlphaFoldDB" id="A0A537LR56"/>
<dbReference type="GO" id="GO:0009117">
    <property type="term" value="P:nucleotide metabolic process"/>
    <property type="evidence" value="ECO:0007669"/>
    <property type="project" value="UniProtKB-UniRule"/>
</dbReference>
<dbReference type="PIRSF" id="PIRSF001491">
    <property type="entry name" value="Ppentomutase"/>
    <property type="match status" value="1"/>
</dbReference>
<feature type="binding site" evidence="4">
    <location>
        <position position="13"/>
    </location>
    <ligand>
        <name>Mn(2+)</name>
        <dbReference type="ChEBI" id="CHEBI:29035"/>
        <label>1</label>
    </ligand>
</feature>
<dbReference type="Gene3D" id="3.30.70.1250">
    <property type="entry name" value="Phosphopentomutase"/>
    <property type="match status" value="1"/>
</dbReference>
<evidence type="ECO:0000256" key="2">
    <source>
        <dbReference type="ARBA" id="ARBA00022723"/>
    </source>
</evidence>
<dbReference type="GO" id="GO:0000287">
    <property type="term" value="F:magnesium ion binding"/>
    <property type="evidence" value="ECO:0007669"/>
    <property type="project" value="UniProtKB-UniRule"/>
</dbReference>
<evidence type="ECO:0000256" key="4">
    <source>
        <dbReference type="HAMAP-Rule" id="MF_00740"/>
    </source>
</evidence>
<feature type="binding site" evidence="4">
    <location>
        <position position="327"/>
    </location>
    <ligand>
        <name>Mn(2+)</name>
        <dbReference type="ChEBI" id="CHEBI:29035"/>
        <label>1</label>
    </ligand>
</feature>
<dbReference type="NCBIfam" id="NF003766">
    <property type="entry name" value="PRK05362.1"/>
    <property type="match status" value="1"/>
</dbReference>
<comment type="function">
    <text evidence="4">Isomerase that catalyzes the conversion of deoxy-ribose 1-phosphate (dRib-1-P) and ribose 1-phosphate (Rib-1-P) to deoxy-ribose 5-phosphate (dRib-5-P) and ribose 5-phosphate (Rib-5-P), respectively.</text>
</comment>
<dbReference type="InterPro" id="IPR010045">
    <property type="entry name" value="DeoB"/>
</dbReference>